<dbReference type="EMBL" id="MU007013">
    <property type="protein sequence ID" value="KAF2435303.1"/>
    <property type="molecule type" value="Genomic_DNA"/>
</dbReference>
<evidence type="ECO:0000313" key="1">
    <source>
        <dbReference type="EMBL" id="KAF2435303.1"/>
    </source>
</evidence>
<sequence length="320" mass="35589">MQNLQPAFNQKAQNNFNGSAHTADESLLTQMAPLQIQSGPPQAASPPGLVGMQLTQGGLESDLNNNQYTGSQAQSIQSTIALTSTQPTGPTYRYPHNGDGTKDHTSYLAANHDEARHNLGRVMADMFPPRYRKFRHMDPLVSSKLTGRLLNDIPEIPRRICSDLEPWLYVKYNRVAKEVDILDRMEGHPDIQKNLDNEITGRTNVRDGTLTQAQFEALKQCVSRHAGDVREELNVAVPNARLLRRPVRRKGFTGAATAEQVPTDMARKLILNTPDNEQLLRNSAWPIKNGRMVQDRPASCLCEYCVDPSPPSNSFAVNPL</sequence>
<dbReference type="Proteomes" id="UP000800235">
    <property type="component" value="Unassembled WGS sequence"/>
</dbReference>
<comment type="caution">
    <text evidence="1">The sequence shown here is derived from an EMBL/GenBank/DDBJ whole genome shotgun (WGS) entry which is preliminary data.</text>
</comment>
<evidence type="ECO:0000313" key="2">
    <source>
        <dbReference type="Proteomes" id="UP000800235"/>
    </source>
</evidence>
<dbReference type="AlphaFoldDB" id="A0A9P4P1X1"/>
<keyword evidence="2" id="KW-1185">Reference proteome</keyword>
<protein>
    <submittedName>
        <fullName evidence="1">Uncharacterized protein</fullName>
    </submittedName>
</protein>
<accession>A0A9P4P1X1</accession>
<name>A0A9P4P1X1_9PEZI</name>
<organism evidence="1 2">
    <name type="scientific">Tothia fuscella</name>
    <dbReference type="NCBI Taxonomy" id="1048955"/>
    <lineage>
        <taxon>Eukaryota</taxon>
        <taxon>Fungi</taxon>
        <taxon>Dikarya</taxon>
        <taxon>Ascomycota</taxon>
        <taxon>Pezizomycotina</taxon>
        <taxon>Dothideomycetes</taxon>
        <taxon>Pleosporomycetidae</taxon>
        <taxon>Venturiales</taxon>
        <taxon>Cylindrosympodiaceae</taxon>
        <taxon>Tothia</taxon>
    </lineage>
</organism>
<reference evidence="1" key="1">
    <citation type="journal article" date="2020" name="Stud. Mycol.">
        <title>101 Dothideomycetes genomes: a test case for predicting lifestyles and emergence of pathogens.</title>
        <authorList>
            <person name="Haridas S."/>
            <person name="Albert R."/>
            <person name="Binder M."/>
            <person name="Bloem J."/>
            <person name="Labutti K."/>
            <person name="Salamov A."/>
            <person name="Andreopoulos B."/>
            <person name="Baker S."/>
            <person name="Barry K."/>
            <person name="Bills G."/>
            <person name="Bluhm B."/>
            <person name="Cannon C."/>
            <person name="Castanera R."/>
            <person name="Culley D."/>
            <person name="Daum C."/>
            <person name="Ezra D."/>
            <person name="Gonzalez J."/>
            <person name="Henrissat B."/>
            <person name="Kuo A."/>
            <person name="Liang C."/>
            <person name="Lipzen A."/>
            <person name="Lutzoni F."/>
            <person name="Magnuson J."/>
            <person name="Mondo S."/>
            <person name="Nolan M."/>
            <person name="Ohm R."/>
            <person name="Pangilinan J."/>
            <person name="Park H.-J."/>
            <person name="Ramirez L."/>
            <person name="Alfaro M."/>
            <person name="Sun H."/>
            <person name="Tritt A."/>
            <person name="Yoshinaga Y."/>
            <person name="Zwiers L.-H."/>
            <person name="Turgeon B."/>
            <person name="Goodwin S."/>
            <person name="Spatafora J."/>
            <person name="Crous P."/>
            <person name="Grigoriev I."/>
        </authorList>
    </citation>
    <scope>NUCLEOTIDE SEQUENCE</scope>
    <source>
        <strain evidence="1">CBS 130266</strain>
    </source>
</reference>
<gene>
    <name evidence="1" type="ORF">EJ08DRAFT_720116</name>
</gene>
<proteinExistence type="predicted"/>